<proteinExistence type="predicted"/>
<dbReference type="EMBL" id="JABXXR010000020">
    <property type="protein sequence ID" value="NVN39900.1"/>
    <property type="molecule type" value="Genomic_DNA"/>
</dbReference>
<dbReference type="RefSeq" id="WP_176612880.1">
    <property type="nucleotide sequence ID" value="NZ_JABXXR010000020.1"/>
</dbReference>
<dbReference type="AlphaFoldDB" id="A0A850PBJ9"/>
<comment type="caution">
    <text evidence="1">The sequence shown here is derived from an EMBL/GenBank/DDBJ whole genome shotgun (WGS) entry which is preliminary data.</text>
</comment>
<organism evidence="1 2">
    <name type="scientific">Ameyamaea chiangmaiensis</name>
    <dbReference type="NCBI Taxonomy" id="442969"/>
    <lineage>
        <taxon>Bacteria</taxon>
        <taxon>Pseudomonadati</taxon>
        <taxon>Pseudomonadota</taxon>
        <taxon>Alphaproteobacteria</taxon>
        <taxon>Acetobacterales</taxon>
        <taxon>Acetobacteraceae</taxon>
        <taxon>Ameyamaea</taxon>
    </lineage>
</organism>
<gene>
    <name evidence="1" type="ORF">HUK82_04895</name>
</gene>
<reference evidence="1 2" key="1">
    <citation type="submission" date="2020-06" db="EMBL/GenBank/DDBJ databases">
        <title>Description of novel acetic acid bacteria.</title>
        <authorList>
            <person name="Sombolestani A."/>
        </authorList>
    </citation>
    <scope>NUCLEOTIDE SEQUENCE [LARGE SCALE GENOMIC DNA]</scope>
    <source>
        <strain evidence="1 2">LMG 27010</strain>
    </source>
</reference>
<sequence length="52" mass="5608">MDLSAADNVADLHLHQVAAPKLAIDGEIEKRPISQAAALIEVKTDSPDLLRF</sequence>
<evidence type="ECO:0000313" key="2">
    <source>
        <dbReference type="Proteomes" id="UP000585665"/>
    </source>
</evidence>
<name>A0A850PBJ9_9PROT</name>
<protein>
    <submittedName>
        <fullName evidence="1">Uncharacterized protein</fullName>
    </submittedName>
</protein>
<evidence type="ECO:0000313" key="1">
    <source>
        <dbReference type="EMBL" id="NVN39900.1"/>
    </source>
</evidence>
<accession>A0A850PBJ9</accession>
<dbReference type="Proteomes" id="UP000585665">
    <property type="component" value="Unassembled WGS sequence"/>
</dbReference>
<keyword evidence="2" id="KW-1185">Reference proteome</keyword>